<dbReference type="GO" id="GO:0043565">
    <property type="term" value="F:sequence-specific DNA binding"/>
    <property type="evidence" value="ECO:0007669"/>
    <property type="project" value="TreeGrafter"/>
</dbReference>
<evidence type="ECO:0000259" key="7">
    <source>
        <dbReference type="PROSITE" id="PS50048"/>
    </source>
</evidence>
<dbReference type="CDD" id="cd00067">
    <property type="entry name" value="GAL4"/>
    <property type="match status" value="1"/>
</dbReference>
<dbReference type="InterPro" id="IPR051711">
    <property type="entry name" value="Stress_Response_Reg"/>
</dbReference>
<dbReference type="PANTHER" id="PTHR47540:SF2">
    <property type="entry name" value="ZN(II)2CYS6 TRANSCRIPTION FACTOR (EUROFUNG)"/>
    <property type="match status" value="1"/>
</dbReference>
<organism evidence="8 9">
    <name type="scientific">Pholiota conissans</name>
    <dbReference type="NCBI Taxonomy" id="109636"/>
    <lineage>
        <taxon>Eukaryota</taxon>
        <taxon>Fungi</taxon>
        <taxon>Dikarya</taxon>
        <taxon>Basidiomycota</taxon>
        <taxon>Agaricomycotina</taxon>
        <taxon>Agaricomycetes</taxon>
        <taxon>Agaricomycetidae</taxon>
        <taxon>Agaricales</taxon>
        <taxon>Agaricineae</taxon>
        <taxon>Strophariaceae</taxon>
        <taxon>Pholiota</taxon>
    </lineage>
</organism>
<keyword evidence="5" id="KW-0539">Nucleus</keyword>
<feature type="domain" description="Zn(2)-C6 fungal-type" evidence="7">
    <location>
        <begin position="75"/>
        <end position="105"/>
    </location>
</feature>
<feature type="compositionally biased region" description="Low complexity" evidence="6">
    <location>
        <begin position="174"/>
        <end position="187"/>
    </location>
</feature>
<dbReference type="EMBL" id="MU155417">
    <property type="protein sequence ID" value="KAF9473782.1"/>
    <property type="molecule type" value="Genomic_DNA"/>
</dbReference>
<keyword evidence="2" id="KW-0805">Transcription regulation</keyword>
<evidence type="ECO:0000313" key="9">
    <source>
        <dbReference type="Proteomes" id="UP000807469"/>
    </source>
</evidence>
<dbReference type="PANTHER" id="PTHR47540">
    <property type="entry name" value="THIAMINE REPRESSIBLE GENES REGULATORY PROTEIN THI5"/>
    <property type="match status" value="1"/>
</dbReference>
<feature type="region of interest" description="Disordered" evidence="6">
    <location>
        <begin position="1"/>
        <end position="54"/>
    </location>
</feature>
<dbReference type="AlphaFoldDB" id="A0A9P6CPC3"/>
<proteinExistence type="predicted"/>
<accession>A0A9P6CPC3</accession>
<dbReference type="OrthoDB" id="2441642at2759"/>
<dbReference type="GO" id="GO:0005634">
    <property type="term" value="C:nucleus"/>
    <property type="evidence" value="ECO:0007669"/>
    <property type="project" value="UniProtKB-SubCell"/>
</dbReference>
<dbReference type="InterPro" id="IPR036864">
    <property type="entry name" value="Zn2-C6_fun-type_DNA-bd_sf"/>
</dbReference>
<feature type="region of interest" description="Disordered" evidence="6">
    <location>
        <begin position="173"/>
        <end position="192"/>
    </location>
</feature>
<dbReference type="Pfam" id="PF00172">
    <property type="entry name" value="Zn_clus"/>
    <property type="match status" value="1"/>
</dbReference>
<evidence type="ECO:0000256" key="6">
    <source>
        <dbReference type="SAM" id="MobiDB-lite"/>
    </source>
</evidence>
<gene>
    <name evidence="8" type="ORF">BDN70DRAFT_356308</name>
</gene>
<dbReference type="Proteomes" id="UP000807469">
    <property type="component" value="Unassembled WGS sequence"/>
</dbReference>
<dbReference type="Gene3D" id="4.10.240.10">
    <property type="entry name" value="Zn(2)-C6 fungal-type DNA-binding domain"/>
    <property type="match status" value="1"/>
</dbReference>
<dbReference type="InterPro" id="IPR001138">
    <property type="entry name" value="Zn2Cys6_DnaBD"/>
</dbReference>
<dbReference type="SUPFAM" id="SSF57701">
    <property type="entry name" value="Zn2/Cys6 DNA-binding domain"/>
    <property type="match status" value="1"/>
</dbReference>
<sequence>MAFQRALVTDHVAATSSNSSYAREVSRSPLPAADESSTASPVPSAGDGASDKSFSNDQELFVLKPQSLRQRTAQACDKCRERKTKCSGHRPVCTRCTNRGLLCEYTIRESRVRSIMRPRTVPSPNPFQVNYPSGGNGRPTPAVHSRMGLSQTSAYDRSPNPYAMLTLEPPTAPPISSYAPSTSSSSSQLSGLGMRYHRQPPHTKKYLGMSRELQGWDGPPVVQSQPPMNDLLDHQGIVPSSVLTMGTRSMQREKSGLFYDDLERDSPVTNPSLNASMSGMHLEGSAVVSETPSTMPLPDSAYCQYETQVYNQSSPTDILLTIISRSDGTFASSRTGGNISVGSTSISSKGSSSSLPIAREPYDFDNGMASQDFRNTSGYAGWNTLSVPQPPIQNPSVFAPGYGTAIANYISPYTIYDKPGISHAMGGNTLGQHTPSGHAAAAPQLDVLCPAPTLPIGSGKYGTQSGYVPSQEGFPNSGLYDFFTHDSASELHSYSVPPVSDPGNRYEGYKFFK</sequence>
<dbReference type="PROSITE" id="PS50048">
    <property type="entry name" value="ZN2_CY6_FUNGAL_2"/>
    <property type="match status" value="1"/>
</dbReference>
<dbReference type="GO" id="GO:0008270">
    <property type="term" value="F:zinc ion binding"/>
    <property type="evidence" value="ECO:0007669"/>
    <property type="project" value="InterPro"/>
</dbReference>
<reference evidence="8" key="1">
    <citation type="submission" date="2020-11" db="EMBL/GenBank/DDBJ databases">
        <authorList>
            <consortium name="DOE Joint Genome Institute"/>
            <person name="Ahrendt S."/>
            <person name="Riley R."/>
            <person name="Andreopoulos W."/>
            <person name="Labutti K."/>
            <person name="Pangilinan J."/>
            <person name="Ruiz-Duenas F.J."/>
            <person name="Barrasa J.M."/>
            <person name="Sanchez-Garcia M."/>
            <person name="Camarero S."/>
            <person name="Miyauchi S."/>
            <person name="Serrano A."/>
            <person name="Linde D."/>
            <person name="Babiker R."/>
            <person name="Drula E."/>
            <person name="Ayuso-Fernandez I."/>
            <person name="Pacheco R."/>
            <person name="Padilla G."/>
            <person name="Ferreira P."/>
            <person name="Barriuso J."/>
            <person name="Kellner H."/>
            <person name="Castanera R."/>
            <person name="Alfaro M."/>
            <person name="Ramirez L."/>
            <person name="Pisabarro A.G."/>
            <person name="Kuo A."/>
            <person name="Tritt A."/>
            <person name="Lipzen A."/>
            <person name="He G."/>
            <person name="Yan M."/>
            <person name="Ng V."/>
            <person name="Cullen D."/>
            <person name="Martin F."/>
            <person name="Rosso M.-N."/>
            <person name="Henrissat B."/>
            <person name="Hibbett D."/>
            <person name="Martinez A.T."/>
            <person name="Grigoriev I.V."/>
        </authorList>
    </citation>
    <scope>NUCLEOTIDE SEQUENCE</scope>
    <source>
        <strain evidence="8">CIRM-BRFM 674</strain>
    </source>
</reference>
<keyword evidence="9" id="KW-1185">Reference proteome</keyword>
<evidence type="ECO:0000313" key="8">
    <source>
        <dbReference type="EMBL" id="KAF9473782.1"/>
    </source>
</evidence>
<evidence type="ECO:0000256" key="2">
    <source>
        <dbReference type="ARBA" id="ARBA00023015"/>
    </source>
</evidence>
<protein>
    <recommendedName>
        <fullName evidence="7">Zn(2)-C6 fungal-type domain-containing protein</fullName>
    </recommendedName>
</protein>
<evidence type="ECO:0000256" key="3">
    <source>
        <dbReference type="ARBA" id="ARBA00023125"/>
    </source>
</evidence>
<comment type="subcellular location">
    <subcellularLocation>
        <location evidence="1">Nucleus</location>
    </subcellularLocation>
</comment>
<evidence type="ECO:0000256" key="4">
    <source>
        <dbReference type="ARBA" id="ARBA00023163"/>
    </source>
</evidence>
<comment type="caution">
    <text evidence="8">The sequence shown here is derived from an EMBL/GenBank/DDBJ whole genome shotgun (WGS) entry which is preliminary data.</text>
</comment>
<dbReference type="GO" id="GO:0000981">
    <property type="term" value="F:DNA-binding transcription factor activity, RNA polymerase II-specific"/>
    <property type="evidence" value="ECO:0007669"/>
    <property type="project" value="InterPro"/>
</dbReference>
<dbReference type="SMART" id="SM00066">
    <property type="entry name" value="GAL4"/>
    <property type="match status" value="1"/>
</dbReference>
<evidence type="ECO:0000256" key="1">
    <source>
        <dbReference type="ARBA" id="ARBA00004123"/>
    </source>
</evidence>
<keyword evidence="4" id="KW-0804">Transcription</keyword>
<dbReference type="PROSITE" id="PS00463">
    <property type="entry name" value="ZN2_CY6_FUNGAL_1"/>
    <property type="match status" value="1"/>
</dbReference>
<keyword evidence="3" id="KW-0238">DNA-binding</keyword>
<name>A0A9P6CPC3_9AGAR</name>
<dbReference type="GO" id="GO:0045944">
    <property type="term" value="P:positive regulation of transcription by RNA polymerase II"/>
    <property type="evidence" value="ECO:0007669"/>
    <property type="project" value="TreeGrafter"/>
</dbReference>
<evidence type="ECO:0000256" key="5">
    <source>
        <dbReference type="ARBA" id="ARBA00023242"/>
    </source>
</evidence>